<dbReference type="EMBL" id="AZMM01006644">
    <property type="protein sequence ID" value="ETJ39488.1"/>
    <property type="molecule type" value="Genomic_DNA"/>
</dbReference>
<protein>
    <submittedName>
        <fullName evidence="1">Uncharacterized protein</fullName>
    </submittedName>
</protein>
<proteinExistence type="predicted"/>
<reference evidence="1" key="1">
    <citation type="submission" date="2013-12" db="EMBL/GenBank/DDBJ databases">
        <title>A Varibaculum cambriense genome reconstructed from a premature infant gut community with otherwise low bacterial novelty that shifts toward anaerobic metabolism during the third week of life.</title>
        <authorList>
            <person name="Brown C.T."/>
            <person name="Sharon I."/>
            <person name="Thomas B.C."/>
            <person name="Castelle C.J."/>
            <person name="Morowitz M.J."/>
            <person name="Banfield J.F."/>
        </authorList>
    </citation>
    <scope>NUCLEOTIDE SEQUENCE</scope>
</reference>
<gene>
    <name evidence="1" type="ORF">Q604_UNBC06644G0001</name>
</gene>
<comment type="caution">
    <text evidence="1">The sequence shown here is derived from an EMBL/GenBank/DDBJ whole genome shotgun (WGS) entry which is preliminary data.</text>
</comment>
<feature type="non-terminal residue" evidence="1">
    <location>
        <position position="20"/>
    </location>
</feature>
<sequence>MIELITGRNQVGSIGEYPGY</sequence>
<evidence type="ECO:0000313" key="1">
    <source>
        <dbReference type="EMBL" id="ETJ39488.1"/>
    </source>
</evidence>
<name>W1YA85_9ZZZZ</name>
<dbReference type="AlphaFoldDB" id="W1YA85"/>
<accession>W1YA85</accession>
<organism evidence="1">
    <name type="scientific">human gut metagenome</name>
    <dbReference type="NCBI Taxonomy" id="408170"/>
    <lineage>
        <taxon>unclassified sequences</taxon>
        <taxon>metagenomes</taxon>
        <taxon>organismal metagenomes</taxon>
    </lineage>
</organism>